<evidence type="ECO:0000313" key="2">
    <source>
        <dbReference type="Proteomes" id="UP001230986"/>
    </source>
</evidence>
<keyword evidence="2" id="KW-1185">Reference proteome</keyword>
<comment type="caution">
    <text evidence="1">The sequence shown here is derived from an EMBL/GenBank/DDBJ whole genome shotgun (WGS) entry which is preliminary data.</text>
</comment>
<gene>
    <name evidence="1" type="ORF">QQ055_02065</name>
</gene>
<reference evidence="1 2" key="1">
    <citation type="submission" date="2023-06" db="EMBL/GenBank/DDBJ databases">
        <title>Whole genome sequence of Oscillatoria calcuttensis NRMC-F 0142.</title>
        <authorList>
            <person name="Shakena Fathima T."/>
            <person name="Muralitharan G."/>
            <person name="Thajuddin N."/>
        </authorList>
    </citation>
    <scope>NUCLEOTIDE SEQUENCE [LARGE SCALE GENOMIC DNA]</scope>
    <source>
        <strain evidence="1 2">NRMC-F 0142</strain>
    </source>
</reference>
<sequence>MNKLGWVTFGSLLCILGIPIAPVSSMAQTCASNCGPRPIQFIPGQVINFQVINRTASLVLIQRPQETGTVPLRPGQLLEVRGWSGTTPNLSIVFWDETALSLKADILKLDDNTLRVELRPGGPPPGDRTLYIENDGRVRVF</sequence>
<organism evidence="1 2">
    <name type="scientific">Geitlerinema calcuttense NRMC-F 0142</name>
    <dbReference type="NCBI Taxonomy" id="2922238"/>
    <lineage>
        <taxon>Bacteria</taxon>
        <taxon>Bacillati</taxon>
        <taxon>Cyanobacteriota</taxon>
        <taxon>Cyanophyceae</taxon>
        <taxon>Geitlerinematales</taxon>
        <taxon>Geitlerinemataceae</taxon>
        <taxon>Geitlerinema</taxon>
    </lineage>
</organism>
<protein>
    <submittedName>
        <fullName evidence="1">Uncharacterized protein</fullName>
    </submittedName>
</protein>
<evidence type="ECO:0000313" key="1">
    <source>
        <dbReference type="EMBL" id="MDL5056259.1"/>
    </source>
</evidence>
<dbReference type="Proteomes" id="UP001230986">
    <property type="component" value="Unassembled WGS sequence"/>
</dbReference>
<accession>A0ABT7LW48</accession>
<dbReference type="EMBL" id="JASVEJ010000007">
    <property type="protein sequence ID" value="MDL5056259.1"/>
    <property type="molecule type" value="Genomic_DNA"/>
</dbReference>
<dbReference type="RefSeq" id="WP_283359695.1">
    <property type="nucleotide sequence ID" value="NZ_JASVEJ010000007.1"/>
</dbReference>
<name>A0ABT7LW48_9CYAN</name>
<proteinExistence type="predicted"/>